<dbReference type="EMBL" id="NPBH01000062">
    <property type="protein sequence ID" value="PAE06985.1"/>
    <property type="molecule type" value="Genomic_DNA"/>
</dbReference>
<evidence type="ECO:0000313" key="2">
    <source>
        <dbReference type="EMBL" id="PAE06985.1"/>
    </source>
</evidence>
<accession>A0A268HAT5</accession>
<proteinExistence type="predicted"/>
<dbReference type="InterPro" id="IPR046878">
    <property type="entry name" value="Big_14"/>
</dbReference>
<evidence type="ECO:0000259" key="1">
    <source>
        <dbReference type="Pfam" id="PF20251"/>
    </source>
</evidence>
<dbReference type="Proteomes" id="UP000216475">
    <property type="component" value="Unassembled WGS sequence"/>
</dbReference>
<comment type="caution">
    <text evidence="2">The sequence shown here is derived from an EMBL/GenBank/DDBJ whole genome shotgun (WGS) entry which is preliminary data.</text>
</comment>
<organism evidence="2 3">
    <name type="scientific">Terribacillus saccharophilus</name>
    <dbReference type="NCBI Taxonomy" id="361277"/>
    <lineage>
        <taxon>Bacteria</taxon>
        <taxon>Bacillati</taxon>
        <taxon>Bacillota</taxon>
        <taxon>Bacilli</taxon>
        <taxon>Bacillales</taxon>
        <taxon>Bacillaceae</taxon>
        <taxon>Terribacillus</taxon>
    </lineage>
</organism>
<evidence type="ECO:0000313" key="3">
    <source>
        <dbReference type="Proteomes" id="UP000216475"/>
    </source>
</evidence>
<reference evidence="2 3" key="1">
    <citation type="submission" date="2017-07" db="EMBL/GenBank/DDBJ databases">
        <title>Isolation and whole genome analysis of endospore-forming bacteria from heroin.</title>
        <authorList>
            <person name="Kalinowski J."/>
            <person name="Ahrens B."/>
            <person name="Al-Dilaimi A."/>
            <person name="Winkler A."/>
            <person name="Wibberg D."/>
            <person name="Schleenbecker U."/>
            <person name="Ruckert C."/>
            <person name="Wolfel R."/>
            <person name="Grass G."/>
        </authorList>
    </citation>
    <scope>NUCLEOTIDE SEQUENCE [LARGE SCALE GENOMIC DNA]</scope>
    <source>
        <strain evidence="2 3">7509</strain>
    </source>
</reference>
<feature type="domain" description="Bacterial Ig-like" evidence="1">
    <location>
        <begin position="35"/>
        <end position="128"/>
    </location>
</feature>
<dbReference type="PROSITE" id="PS51257">
    <property type="entry name" value="PROKAR_LIPOPROTEIN"/>
    <property type="match status" value="1"/>
</dbReference>
<protein>
    <recommendedName>
        <fullName evidence="1">Bacterial Ig-like domain-containing protein</fullName>
    </recommendedName>
</protein>
<dbReference type="Pfam" id="PF20251">
    <property type="entry name" value="Big_14"/>
    <property type="match status" value="1"/>
</dbReference>
<sequence length="145" mass="16600">MKQIILLLLLIFLSGCGIELEPSKYTDEMTAAEDVLLEIEEDSLKTEDGFKFHIKNNSEYPIAIGREYALEKYDKKKEEWLQIPLKDNIAFQADGLIVDSGSESSFFASFDTYNYSFPKGDYRIIKVLSSEGDGILLYDDFKIDK</sequence>
<gene>
    <name evidence="2" type="ORF">CHI12_13515</name>
</gene>
<name>A0A268HAT5_9BACI</name>
<dbReference type="RefSeq" id="WP_095271674.1">
    <property type="nucleotide sequence ID" value="NZ_NPBH01000062.1"/>
</dbReference>
<dbReference type="AlphaFoldDB" id="A0A268HAT5"/>